<accession>A0A444GIV3</accession>
<dbReference type="Proteomes" id="UP000287651">
    <property type="component" value="Unassembled WGS sequence"/>
</dbReference>
<dbReference type="SUPFAM" id="SSF52540">
    <property type="entry name" value="P-loop containing nucleoside triphosphate hydrolases"/>
    <property type="match status" value="1"/>
</dbReference>
<dbReference type="InterPro" id="IPR027417">
    <property type="entry name" value="P-loop_NTPase"/>
</dbReference>
<evidence type="ECO:0000313" key="2">
    <source>
        <dbReference type="Proteomes" id="UP000287651"/>
    </source>
</evidence>
<reference evidence="1 2" key="1">
    <citation type="journal article" date="2014" name="Agronomy (Basel)">
        <title>A Draft Genome Sequence for Ensete ventricosum, the Drought-Tolerant Tree Against Hunger.</title>
        <authorList>
            <person name="Harrison J."/>
            <person name="Moore K.A."/>
            <person name="Paszkiewicz K."/>
            <person name="Jones T."/>
            <person name="Grant M."/>
            <person name="Ambacheew D."/>
            <person name="Muzemil S."/>
            <person name="Studholme D.J."/>
        </authorList>
    </citation>
    <scope>NUCLEOTIDE SEQUENCE [LARGE SCALE GENOMIC DNA]</scope>
</reference>
<gene>
    <name evidence="1" type="ORF">B296_00038919</name>
</gene>
<name>A0A444GIV3_ENSVE</name>
<comment type="caution">
    <text evidence="1">The sequence shown here is derived from an EMBL/GenBank/DDBJ whole genome shotgun (WGS) entry which is preliminary data.</text>
</comment>
<dbReference type="EMBL" id="AMZH03005629">
    <property type="protein sequence ID" value="RRT65926.1"/>
    <property type="molecule type" value="Genomic_DNA"/>
</dbReference>
<sequence length="157" mass="17640">MFYFVGGPSGSGKTSLAQKMANIVGCEVVSLESYYKSEQVKDFKYDEFSSLDLSLLSKVIFEGVYALHPDIRNSLDIWIAVVRFITFTQMSLVAYQDLLKVLDPGKVCSSVQNFIDVYLRLPGIHSNGQLMEGDCIRVRICEGRFALLIREVSTNHV</sequence>
<dbReference type="Gene3D" id="3.40.50.300">
    <property type="entry name" value="P-loop containing nucleotide triphosphate hydrolases"/>
    <property type="match status" value="1"/>
</dbReference>
<dbReference type="AlphaFoldDB" id="A0A444GIV3"/>
<evidence type="ECO:0000313" key="1">
    <source>
        <dbReference type="EMBL" id="RRT65926.1"/>
    </source>
</evidence>
<organism evidence="1 2">
    <name type="scientific">Ensete ventricosum</name>
    <name type="common">Abyssinian banana</name>
    <name type="synonym">Musa ensete</name>
    <dbReference type="NCBI Taxonomy" id="4639"/>
    <lineage>
        <taxon>Eukaryota</taxon>
        <taxon>Viridiplantae</taxon>
        <taxon>Streptophyta</taxon>
        <taxon>Embryophyta</taxon>
        <taxon>Tracheophyta</taxon>
        <taxon>Spermatophyta</taxon>
        <taxon>Magnoliopsida</taxon>
        <taxon>Liliopsida</taxon>
        <taxon>Zingiberales</taxon>
        <taxon>Musaceae</taxon>
        <taxon>Ensete</taxon>
    </lineage>
</organism>
<proteinExistence type="predicted"/>
<protein>
    <submittedName>
        <fullName evidence="1">Uncharacterized protein</fullName>
    </submittedName>
</protein>
<dbReference type="PANTHER" id="PTHR10285">
    <property type="entry name" value="URIDINE KINASE"/>
    <property type="match status" value="1"/>
</dbReference>